<protein>
    <submittedName>
        <fullName evidence="1">Uncharacterized protein</fullName>
    </submittedName>
</protein>
<name>A0A3B9GTJ5_9PROT</name>
<reference evidence="1 2" key="1">
    <citation type="journal article" date="2018" name="Nat. Biotechnol.">
        <title>A standardized bacterial taxonomy based on genome phylogeny substantially revises the tree of life.</title>
        <authorList>
            <person name="Parks D.H."/>
            <person name="Chuvochina M."/>
            <person name="Waite D.W."/>
            <person name="Rinke C."/>
            <person name="Skarshewski A."/>
            <person name="Chaumeil P.A."/>
            <person name="Hugenholtz P."/>
        </authorList>
    </citation>
    <scope>NUCLEOTIDE SEQUENCE [LARGE SCALE GENOMIC DNA]</scope>
    <source>
        <strain evidence="1">UBA8733</strain>
    </source>
</reference>
<sequence>MFERELAPSYGIIDASWERNENQTSQFSNKGDSDVMEIGDPFWTIDVKVTITSRAHFDEWDSFLARRNLSENSFLMWRSLRVRPRDLLITSDAGLILASVDEGNSQITLAGFGAGRQAHYGDMIGYRTAANGYWAGQVVAPETADVSGNITVSVWPRPWAPHDTTPAPTRFKALAEFKLLKKPKPKEAWNDWEIRFQAQQELA</sequence>
<comment type="caution">
    <text evidence="1">The sequence shown here is derived from an EMBL/GenBank/DDBJ whole genome shotgun (WGS) entry which is preliminary data.</text>
</comment>
<evidence type="ECO:0000313" key="1">
    <source>
        <dbReference type="EMBL" id="HAE25678.1"/>
    </source>
</evidence>
<dbReference type="AlphaFoldDB" id="A0A3B9GTJ5"/>
<evidence type="ECO:0000313" key="2">
    <source>
        <dbReference type="Proteomes" id="UP000259610"/>
    </source>
</evidence>
<dbReference type="EMBL" id="DMAN01000018">
    <property type="protein sequence ID" value="HAE25678.1"/>
    <property type="molecule type" value="Genomic_DNA"/>
</dbReference>
<accession>A0A3B9GTJ5</accession>
<proteinExistence type="predicted"/>
<dbReference type="Proteomes" id="UP000259610">
    <property type="component" value="Unassembled WGS sequence"/>
</dbReference>
<organism evidence="1 2">
    <name type="scientific">Hyphomonas adhaerens</name>
    <dbReference type="NCBI Taxonomy" id="81029"/>
    <lineage>
        <taxon>Bacteria</taxon>
        <taxon>Pseudomonadati</taxon>
        <taxon>Pseudomonadota</taxon>
        <taxon>Alphaproteobacteria</taxon>
        <taxon>Hyphomonadales</taxon>
        <taxon>Hyphomonadaceae</taxon>
        <taxon>Hyphomonas</taxon>
    </lineage>
</organism>
<gene>
    <name evidence="1" type="ORF">DCG58_00835</name>
</gene>
<dbReference type="RefSeq" id="WP_272986361.1">
    <property type="nucleotide sequence ID" value="NZ_CALCOC010000251.1"/>
</dbReference>